<evidence type="ECO:0000256" key="2">
    <source>
        <dbReference type="ARBA" id="ARBA00009142"/>
    </source>
</evidence>
<dbReference type="Proteomes" id="UP000244441">
    <property type="component" value="Chromosome"/>
</dbReference>
<evidence type="ECO:0000313" key="7">
    <source>
        <dbReference type="EMBL" id="AWB66553.1"/>
    </source>
</evidence>
<feature type="transmembrane region" description="Helical" evidence="6">
    <location>
        <begin position="151"/>
        <end position="169"/>
    </location>
</feature>
<feature type="transmembrane region" description="Helical" evidence="6">
    <location>
        <begin position="218"/>
        <end position="237"/>
    </location>
</feature>
<dbReference type="InterPro" id="IPR002781">
    <property type="entry name" value="TM_pro_TauE-like"/>
</dbReference>
<feature type="transmembrane region" description="Helical" evidence="6">
    <location>
        <begin position="181"/>
        <end position="206"/>
    </location>
</feature>
<dbReference type="EMBL" id="CP026604">
    <property type="protein sequence ID" value="AWB66553.1"/>
    <property type="molecule type" value="Genomic_DNA"/>
</dbReference>
<dbReference type="InterPro" id="IPR051598">
    <property type="entry name" value="TSUP/Inactive_protease-like"/>
</dbReference>
<sequence>MKPPHKIKHMPLGLNRSHVLAVFFILWTITLSSIPDNLAVISDYFSFFFLGILGALFANATGAGGGVVFIPMFNQLGFTDIQAVATSFSIQCFGMTAGALAWFRSYQKETQPLATWQSFWPIIMVTSLTSILGLWTAYLSNIHAPAALHESFSLFSIALGIGILVSVYVAHQGKPREKAPFIDLIALALIGYFGGLITAWLSVGVGELMAIYLIIRRYEVAFAVATAVLVSAFTVWASTVQHWLIDPQYYWQVILFAGPGALLGGVAGRKVVSYLPARRLKIFFALWILIVGISTSGIPDLIKSWWQ</sequence>
<dbReference type="GO" id="GO:0005886">
    <property type="term" value="C:plasma membrane"/>
    <property type="evidence" value="ECO:0007669"/>
    <property type="project" value="UniProtKB-SubCell"/>
</dbReference>
<evidence type="ECO:0000256" key="1">
    <source>
        <dbReference type="ARBA" id="ARBA00004141"/>
    </source>
</evidence>
<feature type="transmembrane region" description="Helical" evidence="6">
    <location>
        <begin position="118"/>
        <end position="139"/>
    </location>
</feature>
<comment type="subcellular location">
    <subcellularLocation>
        <location evidence="6">Cell membrane</location>
        <topology evidence="6">Multi-pass membrane protein</topology>
    </subcellularLocation>
    <subcellularLocation>
        <location evidence="1">Membrane</location>
        <topology evidence="1">Multi-pass membrane protein</topology>
    </subcellularLocation>
</comment>
<evidence type="ECO:0000256" key="4">
    <source>
        <dbReference type="ARBA" id="ARBA00022989"/>
    </source>
</evidence>
<accession>A0A2S0VQR1</accession>
<name>A0A2S0VQR1_9ALTE</name>
<gene>
    <name evidence="7" type="ORF">C2869_08970</name>
</gene>
<dbReference type="OrthoDB" id="7594505at2"/>
<organism evidence="7 8">
    <name type="scientific">Saccharobesus litoralis</name>
    <dbReference type="NCBI Taxonomy" id="2172099"/>
    <lineage>
        <taxon>Bacteria</taxon>
        <taxon>Pseudomonadati</taxon>
        <taxon>Pseudomonadota</taxon>
        <taxon>Gammaproteobacteria</taxon>
        <taxon>Alteromonadales</taxon>
        <taxon>Alteromonadaceae</taxon>
        <taxon>Saccharobesus</taxon>
    </lineage>
</organism>
<feature type="transmembrane region" description="Helical" evidence="6">
    <location>
        <begin position="83"/>
        <end position="103"/>
    </location>
</feature>
<dbReference type="KEGG" id="cate:C2869_08970"/>
<keyword evidence="5 6" id="KW-0472">Membrane</keyword>
<keyword evidence="6" id="KW-1003">Cell membrane</keyword>
<reference evidence="7 8" key="1">
    <citation type="submission" date="2018-01" db="EMBL/GenBank/DDBJ databases">
        <title>Genome sequence of a Cantenovulum-like bacteria.</title>
        <authorList>
            <person name="Tan W.R."/>
            <person name="Lau N.-S."/>
            <person name="Go F."/>
            <person name="Amirul A.-A.A."/>
        </authorList>
    </citation>
    <scope>NUCLEOTIDE SEQUENCE [LARGE SCALE GENOMIC DNA]</scope>
    <source>
        <strain evidence="7 8">CCB-QB4</strain>
    </source>
</reference>
<protein>
    <recommendedName>
        <fullName evidence="6">Probable membrane transporter protein</fullName>
    </recommendedName>
</protein>
<dbReference type="AlphaFoldDB" id="A0A2S0VQR1"/>
<dbReference type="Pfam" id="PF01925">
    <property type="entry name" value="TauE"/>
    <property type="match status" value="1"/>
</dbReference>
<keyword evidence="4 6" id="KW-1133">Transmembrane helix</keyword>
<feature type="transmembrane region" description="Helical" evidence="6">
    <location>
        <begin position="280"/>
        <end position="298"/>
    </location>
</feature>
<evidence type="ECO:0000256" key="6">
    <source>
        <dbReference type="RuleBase" id="RU363041"/>
    </source>
</evidence>
<feature type="transmembrane region" description="Helical" evidence="6">
    <location>
        <begin position="48"/>
        <end position="71"/>
    </location>
</feature>
<keyword evidence="8" id="KW-1185">Reference proteome</keyword>
<comment type="similarity">
    <text evidence="2 6">Belongs to the 4-toluene sulfonate uptake permease (TSUP) (TC 2.A.102) family.</text>
</comment>
<evidence type="ECO:0000256" key="3">
    <source>
        <dbReference type="ARBA" id="ARBA00022692"/>
    </source>
</evidence>
<dbReference type="PANTHER" id="PTHR43701:SF2">
    <property type="entry name" value="MEMBRANE TRANSPORTER PROTEIN YJNA-RELATED"/>
    <property type="match status" value="1"/>
</dbReference>
<evidence type="ECO:0000256" key="5">
    <source>
        <dbReference type="ARBA" id="ARBA00023136"/>
    </source>
</evidence>
<evidence type="ECO:0000313" key="8">
    <source>
        <dbReference type="Proteomes" id="UP000244441"/>
    </source>
</evidence>
<feature type="transmembrane region" description="Helical" evidence="6">
    <location>
        <begin position="249"/>
        <end position="268"/>
    </location>
</feature>
<dbReference type="PANTHER" id="PTHR43701">
    <property type="entry name" value="MEMBRANE TRANSPORTER PROTEIN MJ0441-RELATED"/>
    <property type="match status" value="1"/>
</dbReference>
<proteinExistence type="inferred from homology"/>
<dbReference type="RefSeq" id="WP_108602616.1">
    <property type="nucleotide sequence ID" value="NZ_CP026604.1"/>
</dbReference>
<keyword evidence="3 6" id="KW-0812">Transmembrane</keyword>